<dbReference type="PANTHER" id="PTHR47256">
    <property type="entry name" value="ZN(II)2CYS6 TRANSCRIPTION FACTOR (EUROFUNG)-RELATED"/>
    <property type="match status" value="1"/>
</dbReference>
<proteinExistence type="predicted"/>
<dbReference type="Proteomes" id="UP000574317">
    <property type="component" value="Unassembled WGS sequence"/>
</dbReference>
<dbReference type="InterPro" id="IPR001138">
    <property type="entry name" value="Zn2Cys6_DnaBD"/>
</dbReference>
<dbReference type="SMART" id="SM00066">
    <property type="entry name" value="GAL4"/>
    <property type="match status" value="1"/>
</dbReference>
<dbReference type="PROSITE" id="PS00463">
    <property type="entry name" value="ZN2_CY6_FUNGAL_1"/>
    <property type="match status" value="1"/>
</dbReference>
<dbReference type="GO" id="GO:0008270">
    <property type="term" value="F:zinc ion binding"/>
    <property type="evidence" value="ECO:0007669"/>
    <property type="project" value="InterPro"/>
</dbReference>
<keyword evidence="1" id="KW-0539">Nucleus</keyword>
<protein>
    <submittedName>
        <fullName evidence="4">Nitrogen assimilation transcription factor nit-4</fullName>
    </submittedName>
</protein>
<dbReference type="CDD" id="cd12148">
    <property type="entry name" value="fungal_TF_MHR"/>
    <property type="match status" value="1"/>
</dbReference>
<gene>
    <name evidence="4" type="ORF">FNAPI_2081</name>
</gene>
<feature type="compositionally biased region" description="Low complexity" evidence="2">
    <location>
        <begin position="17"/>
        <end position="32"/>
    </location>
</feature>
<feature type="region of interest" description="Disordered" evidence="2">
    <location>
        <begin position="1"/>
        <end position="41"/>
    </location>
</feature>
<accession>A0A8H5NGJ8</accession>
<organism evidence="4 5">
    <name type="scientific">Fusarium napiforme</name>
    <dbReference type="NCBI Taxonomy" id="42672"/>
    <lineage>
        <taxon>Eukaryota</taxon>
        <taxon>Fungi</taxon>
        <taxon>Dikarya</taxon>
        <taxon>Ascomycota</taxon>
        <taxon>Pezizomycotina</taxon>
        <taxon>Sordariomycetes</taxon>
        <taxon>Hypocreomycetidae</taxon>
        <taxon>Hypocreales</taxon>
        <taxon>Nectriaceae</taxon>
        <taxon>Fusarium</taxon>
        <taxon>Fusarium fujikuroi species complex</taxon>
    </lineage>
</organism>
<evidence type="ECO:0000256" key="2">
    <source>
        <dbReference type="SAM" id="MobiDB-lite"/>
    </source>
</evidence>
<keyword evidence="5" id="KW-1185">Reference proteome</keyword>
<evidence type="ECO:0000256" key="1">
    <source>
        <dbReference type="ARBA" id="ARBA00023242"/>
    </source>
</evidence>
<sequence length="796" mass="89782">MSKRYRQLLPNPPNENSPPNSQPSGSSSTPRSSSDEPLKRQRIGTQLACNSCRKKKIRCDGRKPMCEACRRRGAKEACTYAETRSPGQTSKETEQILGLFDVLKTAPEAQAIDILRVVRSHADLDTAVSIIRPRITRNISDCERSPEHPRHRGLEAELMARHSLAFPALQPLESSILKKFFSASRTSSSTQTDKNTPTTNSDSNPFPAHDPTQSLEPTLSSCDERLEELNIGFWTSVPIASSLAAKAISLYLETDHPLLGPFDPTLFMEDLVHCRTKYCSKLLVSTIMYWSCQMYSAVDSTVQSFIPQFCEEAERRWSLEKTTDSLLNLAATQLLGLAYLGNGKDHYVLTYVSEVNAMGARMGLFGVEQSVAISKAKQVSPDLQSATSYAAWGTFNWMVLMALFYQQPGLSYPEHPPIVPIPGHEWYDPSEPSPESHQQRPKQTYMGDTFPIICRFWRIMHEVTLKYYRDQPFPRESLSSHIALAFAEYKYRELIAWAETLPPSMVRSEQSPHHVLVFQYVSTFSPLPDNSPSVKANRMAVSGSMSLFCVSFALLQRSSPDAAYKASVNQLKRLVVVYREKYACSSYTMLWHTALIHIANAILGDTKDPAWRFYLFFCVESYGELRRAFRFAETIGRSILSMALQQGDLSAYEARRLMVQFEENRLTSPSEDIRATFMADLNLAMTDPEEASVESLSDRFEDIALFREFTNAGDSSEDEPVESDDNTWDTLIRQHITIAVEQEREKKKGKCNKQYQSCFDQSCFEHETIGNTGVYLTVEQKGGVCGQRNDGNTALD</sequence>
<evidence type="ECO:0000259" key="3">
    <source>
        <dbReference type="PROSITE" id="PS50048"/>
    </source>
</evidence>
<name>A0A8H5NGJ8_9HYPO</name>
<evidence type="ECO:0000313" key="5">
    <source>
        <dbReference type="Proteomes" id="UP000574317"/>
    </source>
</evidence>
<feature type="domain" description="Zn(2)-C6 fungal-type" evidence="3">
    <location>
        <begin position="48"/>
        <end position="80"/>
    </location>
</feature>
<dbReference type="PANTHER" id="PTHR47256:SF1">
    <property type="entry name" value="ZN(II)2CYS6 TRANSCRIPTION FACTOR (EUROFUNG)"/>
    <property type="match status" value="1"/>
</dbReference>
<feature type="compositionally biased region" description="Polar residues" evidence="2">
    <location>
        <begin position="187"/>
        <end position="204"/>
    </location>
</feature>
<dbReference type="PROSITE" id="PS50048">
    <property type="entry name" value="ZN2_CY6_FUNGAL_2"/>
    <property type="match status" value="1"/>
</dbReference>
<comment type="caution">
    <text evidence="4">The sequence shown here is derived from an EMBL/GenBank/DDBJ whole genome shotgun (WGS) entry which is preliminary data.</text>
</comment>
<dbReference type="EMBL" id="JAAOAO010000074">
    <property type="protein sequence ID" value="KAF5564549.1"/>
    <property type="molecule type" value="Genomic_DNA"/>
</dbReference>
<dbReference type="InterPro" id="IPR036864">
    <property type="entry name" value="Zn2-C6_fun-type_DNA-bd_sf"/>
</dbReference>
<dbReference type="CDD" id="cd00067">
    <property type="entry name" value="GAL4"/>
    <property type="match status" value="1"/>
</dbReference>
<dbReference type="AlphaFoldDB" id="A0A8H5NGJ8"/>
<reference evidence="4 5" key="1">
    <citation type="submission" date="2020-05" db="EMBL/GenBank/DDBJ databases">
        <title>Identification and distribution of gene clusters putatively required for synthesis of sphingolipid metabolism inhibitors in phylogenetically diverse species of the filamentous fungus Fusarium.</title>
        <authorList>
            <person name="Kim H.-S."/>
            <person name="Busman M."/>
            <person name="Brown D.W."/>
            <person name="Divon H."/>
            <person name="Uhlig S."/>
            <person name="Proctor R.H."/>
        </authorList>
    </citation>
    <scope>NUCLEOTIDE SEQUENCE [LARGE SCALE GENOMIC DNA]</scope>
    <source>
        <strain evidence="4 5">NRRL 25196</strain>
    </source>
</reference>
<dbReference type="Pfam" id="PF00172">
    <property type="entry name" value="Zn_clus"/>
    <property type="match status" value="1"/>
</dbReference>
<dbReference type="SUPFAM" id="SSF57701">
    <property type="entry name" value="Zn2/Cys6 DNA-binding domain"/>
    <property type="match status" value="1"/>
</dbReference>
<feature type="region of interest" description="Disordered" evidence="2">
    <location>
        <begin position="187"/>
        <end position="217"/>
    </location>
</feature>
<dbReference type="GO" id="GO:0000981">
    <property type="term" value="F:DNA-binding transcription factor activity, RNA polymerase II-specific"/>
    <property type="evidence" value="ECO:0007669"/>
    <property type="project" value="InterPro"/>
</dbReference>
<dbReference type="Gene3D" id="4.10.240.10">
    <property type="entry name" value="Zn(2)-C6 fungal-type DNA-binding domain"/>
    <property type="match status" value="1"/>
</dbReference>
<evidence type="ECO:0000313" key="4">
    <source>
        <dbReference type="EMBL" id="KAF5564549.1"/>
    </source>
</evidence>
<dbReference type="InterPro" id="IPR053187">
    <property type="entry name" value="Notoamide_regulator"/>
</dbReference>